<dbReference type="GO" id="GO:0003824">
    <property type="term" value="F:catalytic activity"/>
    <property type="evidence" value="ECO:0007669"/>
    <property type="project" value="InterPro"/>
</dbReference>
<dbReference type="InterPro" id="IPR052353">
    <property type="entry name" value="Benzoxazolinone_Detox_Enz"/>
</dbReference>
<dbReference type="EMBL" id="SHKP01000005">
    <property type="protein sequence ID" value="RZU00763.1"/>
    <property type="molecule type" value="Genomic_DNA"/>
</dbReference>
<dbReference type="RefSeq" id="WP_130431200.1">
    <property type="nucleotide sequence ID" value="NZ_SHKP01000005.1"/>
</dbReference>
<dbReference type="AlphaFoldDB" id="A0A4Q7VVY7"/>
<organism evidence="2 3">
    <name type="scientific">Rivibacter subsaxonicus</name>
    <dbReference type="NCBI Taxonomy" id="457575"/>
    <lineage>
        <taxon>Bacteria</taxon>
        <taxon>Pseudomonadati</taxon>
        <taxon>Pseudomonadota</taxon>
        <taxon>Betaproteobacteria</taxon>
        <taxon>Burkholderiales</taxon>
        <taxon>Rivibacter</taxon>
    </lineage>
</organism>
<dbReference type="PROSITE" id="PS51340">
    <property type="entry name" value="MOSC"/>
    <property type="match status" value="1"/>
</dbReference>
<comment type="caution">
    <text evidence="2">The sequence shown here is derived from an EMBL/GenBank/DDBJ whole genome shotgun (WGS) entry which is preliminary data.</text>
</comment>
<proteinExistence type="predicted"/>
<dbReference type="GO" id="GO:0030151">
    <property type="term" value="F:molybdenum ion binding"/>
    <property type="evidence" value="ECO:0007669"/>
    <property type="project" value="InterPro"/>
</dbReference>
<dbReference type="PANTHER" id="PTHR30212:SF2">
    <property type="entry name" value="PROTEIN YIIM"/>
    <property type="match status" value="1"/>
</dbReference>
<evidence type="ECO:0000259" key="1">
    <source>
        <dbReference type="PROSITE" id="PS51340"/>
    </source>
</evidence>
<dbReference type="InterPro" id="IPR005302">
    <property type="entry name" value="MoCF_Sase_C"/>
</dbReference>
<reference evidence="2 3" key="1">
    <citation type="submission" date="2019-02" db="EMBL/GenBank/DDBJ databases">
        <title>Genomic Encyclopedia of Type Strains, Phase IV (KMG-IV): sequencing the most valuable type-strain genomes for metagenomic binning, comparative biology and taxonomic classification.</title>
        <authorList>
            <person name="Goeker M."/>
        </authorList>
    </citation>
    <scope>NUCLEOTIDE SEQUENCE [LARGE SCALE GENOMIC DNA]</scope>
    <source>
        <strain evidence="2 3">DSM 19570</strain>
    </source>
</reference>
<dbReference type="Proteomes" id="UP000293671">
    <property type="component" value="Unassembled WGS sequence"/>
</dbReference>
<dbReference type="OrthoDB" id="9786134at2"/>
<keyword evidence="3" id="KW-1185">Reference proteome</keyword>
<protein>
    <submittedName>
        <fullName evidence="2">MOSC domain-containing protein YiiM</fullName>
    </submittedName>
</protein>
<dbReference type="Pfam" id="PF03473">
    <property type="entry name" value="MOSC"/>
    <property type="match status" value="1"/>
</dbReference>
<evidence type="ECO:0000313" key="2">
    <source>
        <dbReference type="EMBL" id="RZU00763.1"/>
    </source>
</evidence>
<dbReference type="GO" id="GO:0030170">
    <property type="term" value="F:pyridoxal phosphate binding"/>
    <property type="evidence" value="ECO:0007669"/>
    <property type="project" value="InterPro"/>
</dbReference>
<sequence>MNAPASSTQGAAATRGRIVSLNLARAQPLRAGSRTVLSGIAKRPAAGRVPVHALGLDGDEQADPTVHGGLAKAVYAYPHEHYPLWRTMRAQARVSLWDEEAVPGLMGENLTLTGLLEADAWIGDVLRFADCALAISEPRYPCFKFEAVMGFKQAAKMMVASGTCGFYLAVREPGSLAVGDEYRLEPGSREVSIDQLFRARTTARR</sequence>
<dbReference type="PANTHER" id="PTHR30212">
    <property type="entry name" value="PROTEIN YIIM"/>
    <property type="match status" value="1"/>
</dbReference>
<evidence type="ECO:0000313" key="3">
    <source>
        <dbReference type="Proteomes" id="UP000293671"/>
    </source>
</evidence>
<dbReference type="SUPFAM" id="SSF50800">
    <property type="entry name" value="PK beta-barrel domain-like"/>
    <property type="match status" value="1"/>
</dbReference>
<feature type="domain" description="MOSC" evidence="1">
    <location>
        <begin position="43"/>
        <end position="185"/>
    </location>
</feature>
<name>A0A4Q7VVY7_9BURK</name>
<dbReference type="InterPro" id="IPR011037">
    <property type="entry name" value="Pyrv_Knase-like_insert_dom_sf"/>
</dbReference>
<accession>A0A4Q7VVY7</accession>
<dbReference type="Gene3D" id="2.40.33.20">
    <property type="entry name" value="PK beta-barrel domain-like"/>
    <property type="match status" value="1"/>
</dbReference>
<gene>
    <name evidence="2" type="ORF">EV670_1475</name>
</gene>